<dbReference type="EMBL" id="OOIL02000516">
    <property type="protein sequence ID" value="VFQ66038.1"/>
    <property type="molecule type" value="Genomic_DNA"/>
</dbReference>
<evidence type="ECO:0000313" key="3">
    <source>
        <dbReference type="Proteomes" id="UP000595140"/>
    </source>
</evidence>
<evidence type="ECO:0000313" key="2">
    <source>
        <dbReference type="EMBL" id="VFQ66038.1"/>
    </source>
</evidence>
<dbReference type="InterPro" id="IPR005162">
    <property type="entry name" value="Retrotrans_gag_dom"/>
</dbReference>
<evidence type="ECO:0000259" key="1">
    <source>
        <dbReference type="Pfam" id="PF03732"/>
    </source>
</evidence>
<dbReference type="Proteomes" id="UP000595140">
    <property type="component" value="Unassembled WGS sequence"/>
</dbReference>
<organism evidence="2 3">
    <name type="scientific">Cuscuta campestris</name>
    <dbReference type="NCBI Taxonomy" id="132261"/>
    <lineage>
        <taxon>Eukaryota</taxon>
        <taxon>Viridiplantae</taxon>
        <taxon>Streptophyta</taxon>
        <taxon>Embryophyta</taxon>
        <taxon>Tracheophyta</taxon>
        <taxon>Spermatophyta</taxon>
        <taxon>Magnoliopsida</taxon>
        <taxon>eudicotyledons</taxon>
        <taxon>Gunneridae</taxon>
        <taxon>Pentapetalae</taxon>
        <taxon>asterids</taxon>
        <taxon>lamiids</taxon>
        <taxon>Solanales</taxon>
        <taxon>Convolvulaceae</taxon>
        <taxon>Cuscuteae</taxon>
        <taxon>Cuscuta</taxon>
        <taxon>Cuscuta subgen. Grammica</taxon>
        <taxon>Cuscuta sect. Cleistogrammica</taxon>
    </lineage>
</organism>
<dbReference type="Pfam" id="PF03732">
    <property type="entry name" value="Retrotrans_gag"/>
    <property type="match status" value="1"/>
</dbReference>
<dbReference type="AlphaFoldDB" id="A0A484KN42"/>
<sequence>MAPPQYTVEKLKRNGAEEFLADDIKRPAKAEYSLVRTKRALKTLKVPEDDKPQLAVALLQDAAYDWWKRIERDPATPEHITSDFFKNVFKEEYVLDMYREAKRKQFTELKQNGRPLIEYWQEYDKLAEYGTDLMKTP</sequence>
<proteinExistence type="predicted"/>
<gene>
    <name evidence="2" type="ORF">CCAM_LOCUS7814</name>
</gene>
<feature type="domain" description="Retrotransposon gag" evidence="1">
    <location>
        <begin position="54"/>
        <end position="131"/>
    </location>
</feature>
<reference evidence="2 3" key="1">
    <citation type="submission" date="2018-04" db="EMBL/GenBank/DDBJ databases">
        <authorList>
            <person name="Vogel A."/>
        </authorList>
    </citation>
    <scope>NUCLEOTIDE SEQUENCE [LARGE SCALE GENOMIC DNA]</scope>
</reference>
<protein>
    <recommendedName>
        <fullName evidence="1">Retrotransposon gag domain-containing protein</fullName>
    </recommendedName>
</protein>
<accession>A0A484KN42</accession>
<dbReference type="OrthoDB" id="2272416at2759"/>
<keyword evidence="3" id="KW-1185">Reference proteome</keyword>
<name>A0A484KN42_9ASTE</name>